<dbReference type="InterPro" id="IPR052155">
    <property type="entry name" value="Biofilm_reg_signaling"/>
</dbReference>
<organism evidence="5 6">
    <name type="scientific">Stappia indica</name>
    <dbReference type="NCBI Taxonomy" id="538381"/>
    <lineage>
        <taxon>Bacteria</taxon>
        <taxon>Pseudomonadati</taxon>
        <taxon>Pseudomonadota</taxon>
        <taxon>Alphaproteobacteria</taxon>
        <taxon>Hyphomicrobiales</taxon>
        <taxon>Stappiaceae</taxon>
        <taxon>Stappia</taxon>
    </lineage>
</organism>
<dbReference type="CDD" id="cd01949">
    <property type="entry name" value="GGDEF"/>
    <property type="match status" value="1"/>
</dbReference>
<dbReference type="Pfam" id="PF13185">
    <property type="entry name" value="GAF_2"/>
    <property type="match status" value="1"/>
</dbReference>
<dbReference type="Proteomes" id="UP000219331">
    <property type="component" value="Unassembled WGS sequence"/>
</dbReference>
<evidence type="ECO:0000259" key="3">
    <source>
        <dbReference type="PROSITE" id="PS50883"/>
    </source>
</evidence>
<dbReference type="PROSITE" id="PS50883">
    <property type="entry name" value="EAL"/>
    <property type="match status" value="1"/>
</dbReference>
<dbReference type="InterPro" id="IPR035965">
    <property type="entry name" value="PAS-like_dom_sf"/>
</dbReference>
<dbReference type="SMART" id="SM00065">
    <property type="entry name" value="GAF"/>
    <property type="match status" value="1"/>
</dbReference>
<evidence type="ECO:0000313" key="6">
    <source>
        <dbReference type="Proteomes" id="UP000219331"/>
    </source>
</evidence>
<dbReference type="CDD" id="cd00130">
    <property type="entry name" value="PAS"/>
    <property type="match status" value="2"/>
</dbReference>
<feature type="domain" description="EAL" evidence="3">
    <location>
        <begin position="601"/>
        <end position="856"/>
    </location>
</feature>
<dbReference type="FunFam" id="3.30.450.20:FF:000099">
    <property type="entry name" value="Sensory box sensor histidine kinase"/>
    <property type="match status" value="1"/>
</dbReference>
<dbReference type="Gene3D" id="3.30.450.40">
    <property type="match status" value="1"/>
</dbReference>
<dbReference type="NCBIfam" id="TIGR00229">
    <property type="entry name" value="sensory_box"/>
    <property type="match status" value="2"/>
</dbReference>
<dbReference type="SUPFAM" id="SSF55781">
    <property type="entry name" value="GAF domain-like"/>
    <property type="match status" value="1"/>
</dbReference>
<dbReference type="PANTHER" id="PTHR44757">
    <property type="entry name" value="DIGUANYLATE CYCLASE DGCP"/>
    <property type="match status" value="1"/>
</dbReference>
<dbReference type="Gene3D" id="3.20.20.450">
    <property type="entry name" value="EAL domain"/>
    <property type="match status" value="1"/>
</dbReference>
<dbReference type="PANTHER" id="PTHR44757:SF2">
    <property type="entry name" value="BIOFILM ARCHITECTURE MAINTENANCE PROTEIN MBAA"/>
    <property type="match status" value="1"/>
</dbReference>
<dbReference type="SMART" id="SM00052">
    <property type="entry name" value="EAL"/>
    <property type="match status" value="1"/>
</dbReference>
<sequence>MVGSSRPYAQERGVDRLFDTLTRSVPGFVWLSDANGHIDFVNCAWCEYTGLSSEASLGVGWMQVVHPDDLKVIAALWPLRASGQNPAYETQIRFRRRDGWYRWHLVRANPVADGDGHWIGYSADIHNLIASQTKDRVQADILQKVVAGEDVETLLTALCELGEEQLPGSRCTVLLLSEDGTEFTGGAASFLPRELQAMIPGTKVGTGVGSCGTAAFEKRDIISASIATDPLWDGWREAFVSLGVKACWSRPVYGTDGRVLATYGFYFDEERAPTDDELESLDILRQLAAVAIDKARTTQALRESEEHYRHTVEHNPQIPWTADPQGRILSVSSRWREATGQPVDRAIGTGWFQSLHPDDIDRVHGYWAECLRTGDPADLKYRIRLSDGGYRWVRARATPRRDTNGQIVKWYGAVEDIHDLELAHERLRKQADIDDLTRLPNRRAFEDRLRAAIAKAKDGTSVDLLLMDLRGFRPLNDRFGHEVGDAVLRLFAGILRECLSEGDTIGRIAGDQFALVFCDVGDEAALQRSAGQLARKLEGHLARSAKTRNVGVRIGCARSKRGDKSDDLIRRAKIALYAAKADSGHDVKLFSPALQQAIDHRVEQIELARQALKCRWLVPYYQPMIDLASGRVAGAEALLRVRHPVEGILSPLSVWAALDAPKVGKAINDHILSLVLADVAEWGSWPAQLGSISVNLSTEMLMQEGLARSLLQKLDRKALEPHQLTVEITERVLVDELAPGTRQCLEQLQRHGVRVSLDDFGTGFASLTHLQRLPVNEIKIDRSFVTDLGKSRSATAIVKSMIHLGRNMGVDVVAEGVETAEQAALLTEWGCRFAQGYHFYRPLPAHEFARIWRAVILGGQ</sequence>
<dbReference type="STRING" id="538381.GCA_001696535_02011"/>
<dbReference type="SUPFAM" id="SSF55073">
    <property type="entry name" value="Nucleotide cyclase"/>
    <property type="match status" value="1"/>
</dbReference>
<dbReference type="SMART" id="SM00086">
    <property type="entry name" value="PAC"/>
    <property type="match status" value="2"/>
</dbReference>
<dbReference type="PROSITE" id="PS50887">
    <property type="entry name" value="GGDEF"/>
    <property type="match status" value="1"/>
</dbReference>
<feature type="domain" description="PAS" evidence="1">
    <location>
        <begin position="14"/>
        <end position="86"/>
    </location>
</feature>
<evidence type="ECO:0000259" key="4">
    <source>
        <dbReference type="PROSITE" id="PS50887"/>
    </source>
</evidence>
<feature type="domain" description="PAS" evidence="1">
    <location>
        <begin position="304"/>
        <end position="374"/>
    </location>
</feature>
<protein>
    <submittedName>
        <fullName evidence="5">PAS domain S-box-containing protein/diguanylate cyclase (GGDEF) domain-containing protein</fullName>
    </submittedName>
</protein>
<dbReference type="Gene3D" id="3.30.70.270">
    <property type="match status" value="1"/>
</dbReference>
<evidence type="ECO:0000259" key="1">
    <source>
        <dbReference type="PROSITE" id="PS50112"/>
    </source>
</evidence>
<keyword evidence="6" id="KW-1185">Reference proteome</keyword>
<name>A0A285SGI5_9HYPH</name>
<evidence type="ECO:0000259" key="2">
    <source>
        <dbReference type="PROSITE" id="PS50113"/>
    </source>
</evidence>
<dbReference type="InterPro" id="IPR035919">
    <property type="entry name" value="EAL_sf"/>
</dbReference>
<dbReference type="Pfam" id="PF00563">
    <property type="entry name" value="EAL"/>
    <property type="match status" value="1"/>
</dbReference>
<gene>
    <name evidence="5" type="ORF">SAMN05421512_105280</name>
</gene>
<dbReference type="InterPro" id="IPR001610">
    <property type="entry name" value="PAC"/>
</dbReference>
<dbReference type="SUPFAM" id="SSF141868">
    <property type="entry name" value="EAL domain-like"/>
    <property type="match status" value="1"/>
</dbReference>
<evidence type="ECO:0000313" key="5">
    <source>
        <dbReference type="EMBL" id="SOC07052.1"/>
    </source>
</evidence>
<dbReference type="InterPro" id="IPR000014">
    <property type="entry name" value="PAS"/>
</dbReference>
<feature type="domain" description="GGDEF" evidence="4">
    <location>
        <begin position="460"/>
        <end position="592"/>
    </location>
</feature>
<dbReference type="InterPro" id="IPR029016">
    <property type="entry name" value="GAF-like_dom_sf"/>
</dbReference>
<dbReference type="InterPro" id="IPR000700">
    <property type="entry name" value="PAS-assoc_C"/>
</dbReference>
<dbReference type="AlphaFoldDB" id="A0A285SGI5"/>
<dbReference type="SUPFAM" id="SSF55785">
    <property type="entry name" value="PYP-like sensor domain (PAS domain)"/>
    <property type="match status" value="2"/>
</dbReference>
<dbReference type="InterPro" id="IPR003018">
    <property type="entry name" value="GAF"/>
</dbReference>
<dbReference type="PROSITE" id="PS50112">
    <property type="entry name" value="PAS"/>
    <property type="match status" value="2"/>
</dbReference>
<reference evidence="5 6" key="1">
    <citation type="submission" date="2017-08" db="EMBL/GenBank/DDBJ databases">
        <authorList>
            <person name="de Groot N.N."/>
        </authorList>
    </citation>
    <scope>NUCLEOTIDE SEQUENCE [LARGE SCALE GENOMIC DNA]</scope>
    <source>
        <strain evidence="5 6">USBA 352</strain>
    </source>
</reference>
<dbReference type="NCBIfam" id="TIGR00254">
    <property type="entry name" value="GGDEF"/>
    <property type="match status" value="1"/>
</dbReference>
<dbReference type="InterPro" id="IPR000160">
    <property type="entry name" value="GGDEF_dom"/>
</dbReference>
<dbReference type="EMBL" id="OBML01000005">
    <property type="protein sequence ID" value="SOC07052.1"/>
    <property type="molecule type" value="Genomic_DNA"/>
</dbReference>
<dbReference type="InterPro" id="IPR029787">
    <property type="entry name" value="Nucleotide_cyclase"/>
</dbReference>
<dbReference type="InterPro" id="IPR001633">
    <property type="entry name" value="EAL_dom"/>
</dbReference>
<dbReference type="Pfam" id="PF00990">
    <property type="entry name" value="GGDEF"/>
    <property type="match status" value="1"/>
</dbReference>
<accession>A0A285SGI5</accession>
<dbReference type="InterPro" id="IPR013655">
    <property type="entry name" value="PAS_fold_3"/>
</dbReference>
<dbReference type="CDD" id="cd01948">
    <property type="entry name" value="EAL"/>
    <property type="match status" value="1"/>
</dbReference>
<dbReference type="InterPro" id="IPR043128">
    <property type="entry name" value="Rev_trsase/Diguanyl_cyclase"/>
</dbReference>
<dbReference type="SMART" id="SM00267">
    <property type="entry name" value="GGDEF"/>
    <property type="match status" value="1"/>
</dbReference>
<feature type="domain" description="PAC" evidence="2">
    <location>
        <begin position="377"/>
        <end position="429"/>
    </location>
</feature>
<dbReference type="Gene3D" id="3.30.450.20">
    <property type="entry name" value="PAS domain"/>
    <property type="match status" value="2"/>
</dbReference>
<dbReference type="OrthoDB" id="23692at2"/>
<dbReference type="Pfam" id="PF08447">
    <property type="entry name" value="PAS_3"/>
    <property type="match status" value="2"/>
</dbReference>
<dbReference type="PROSITE" id="PS50113">
    <property type="entry name" value="PAC"/>
    <property type="match status" value="1"/>
</dbReference>
<proteinExistence type="predicted"/>
<dbReference type="SMART" id="SM00091">
    <property type="entry name" value="PAS"/>
    <property type="match status" value="2"/>
</dbReference>